<evidence type="ECO:0000259" key="2">
    <source>
        <dbReference type="Pfam" id="PF22725"/>
    </source>
</evidence>
<dbReference type="InterPro" id="IPR000683">
    <property type="entry name" value="Gfo/Idh/MocA-like_OxRdtase_N"/>
</dbReference>
<dbReference type="InterPro" id="IPR055170">
    <property type="entry name" value="GFO_IDH_MocA-like_dom"/>
</dbReference>
<dbReference type="AlphaFoldDB" id="A0A1H1ZG26"/>
<dbReference type="InterPro" id="IPR036291">
    <property type="entry name" value="NAD(P)-bd_dom_sf"/>
</dbReference>
<protein>
    <submittedName>
        <fullName evidence="3">Predicted dehydrogenase</fullName>
    </submittedName>
</protein>
<dbReference type="SUPFAM" id="SSF51735">
    <property type="entry name" value="NAD(P)-binding Rossmann-fold domains"/>
    <property type="match status" value="1"/>
</dbReference>
<dbReference type="GO" id="GO:0000166">
    <property type="term" value="F:nucleotide binding"/>
    <property type="evidence" value="ECO:0007669"/>
    <property type="project" value="InterPro"/>
</dbReference>
<feature type="domain" description="Gfo/Idh/MocA-like oxidoreductase N-terminal" evidence="1">
    <location>
        <begin position="4"/>
        <end position="121"/>
    </location>
</feature>
<dbReference type="Gene3D" id="3.40.50.720">
    <property type="entry name" value="NAD(P)-binding Rossmann-like Domain"/>
    <property type="match status" value="1"/>
</dbReference>
<dbReference type="PANTHER" id="PTHR43377">
    <property type="entry name" value="BILIVERDIN REDUCTASE A"/>
    <property type="match status" value="1"/>
</dbReference>
<dbReference type="SUPFAM" id="SSF55347">
    <property type="entry name" value="Glyceraldehyde-3-phosphate dehydrogenase-like, C-terminal domain"/>
    <property type="match status" value="1"/>
</dbReference>
<dbReference type="Pfam" id="PF01408">
    <property type="entry name" value="GFO_IDH_MocA"/>
    <property type="match status" value="1"/>
</dbReference>
<evidence type="ECO:0000259" key="1">
    <source>
        <dbReference type="Pfam" id="PF01408"/>
    </source>
</evidence>
<dbReference type="GeneID" id="300209912"/>
<dbReference type="InterPro" id="IPR051450">
    <property type="entry name" value="Gfo/Idh/MocA_Oxidoreductases"/>
</dbReference>
<dbReference type="PANTHER" id="PTHR43377:SF1">
    <property type="entry name" value="BILIVERDIN REDUCTASE A"/>
    <property type="match status" value="1"/>
</dbReference>
<accession>A0A1H1ZG26</accession>
<proteinExistence type="predicted"/>
<name>A0A1H1ZG26_9PSED</name>
<dbReference type="RefSeq" id="WP_090209926.1">
    <property type="nucleotide sequence ID" value="NZ_LT629777.1"/>
</dbReference>
<evidence type="ECO:0000313" key="4">
    <source>
        <dbReference type="Proteomes" id="UP000199524"/>
    </source>
</evidence>
<reference evidence="4" key="1">
    <citation type="submission" date="2016-10" db="EMBL/GenBank/DDBJ databases">
        <authorList>
            <person name="Varghese N."/>
            <person name="Submissions S."/>
        </authorList>
    </citation>
    <scope>NUCLEOTIDE SEQUENCE [LARGE SCALE GENOMIC DNA]</scope>
    <source>
        <strain evidence="4">ATCC 23835</strain>
    </source>
</reference>
<feature type="domain" description="GFO/IDH/MocA-like oxidoreductase" evidence="2">
    <location>
        <begin position="155"/>
        <end position="239"/>
    </location>
</feature>
<evidence type="ECO:0000313" key="3">
    <source>
        <dbReference type="EMBL" id="SDT32603.1"/>
    </source>
</evidence>
<dbReference type="EMBL" id="LT629777">
    <property type="protein sequence ID" value="SDT32603.1"/>
    <property type="molecule type" value="Genomic_DNA"/>
</dbReference>
<dbReference type="Pfam" id="PF22725">
    <property type="entry name" value="GFO_IDH_MocA_C3"/>
    <property type="match status" value="1"/>
</dbReference>
<dbReference type="Gene3D" id="3.30.360.10">
    <property type="entry name" value="Dihydrodipicolinate Reductase, domain 2"/>
    <property type="match status" value="1"/>
</dbReference>
<sequence>MDMLRFAIIGCGRMGLTRAKALKTLKARIVYSVDSDLTRARQVAEIAPGCTALASDQEIDWTQIDGVFICTPPGMRGPLELMAARHGLAVFAEKPLHVSAAGALQLEQAFARNNALFAVGYMNRYRHSVNSVKQQLDTLNVIGYQCHWICKPYSVDWWKEALWSGGALNEQMTHSVDLCRHLFGDAQAVFSQIHVDPGAPHIQSVSALLQHRDNLAGTIFYSCAGQDKDIGLHIFTDQGPVVLSGWDYTLTRAPWLEDDSRPQDPQDVFLTETECFLQAVLEGDPHRLKCTLADGIKTQLTVDTIRQAATDHCLIRL</sequence>
<gene>
    <name evidence="3" type="ORF">SAMN05216598_5053</name>
</gene>
<dbReference type="Proteomes" id="UP000199524">
    <property type="component" value="Chromosome I"/>
</dbReference>
<keyword evidence="4" id="KW-1185">Reference proteome</keyword>
<organism evidence="3 4">
    <name type="scientific">Pseudomonas asplenii</name>
    <dbReference type="NCBI Taxonomy" id="53407"/>
    <lineage>
        <taxon>Bacteria</taxon>
        <taxon>Pseudomonadati</taxon>
        <taxon>Pseudomonadota</taxon>
        <taxon>Gammaproteobacteria</taxon>
        <taxon>Pseudomonadales</taxon>
        <taxon>Pseudomonadaceae</taxon>
        <taxon>Pseudomonas</taxon>
    </lineage>
</organism>